<reference evidence="1 2" key="1">
    <citation type="journal article" date="2018" name="Nat. Ecol. Evol.">
        <title>Shark genomes provide insights into elasmobranch evolution and the origin of vertebrates.</title>
        <authorList>
            <person name="Hara Y"/>
            <person name="Yamaguchi K"/>
            <person name="Onimaru K"/>
            <person name="Kadota M"/>
            <person name="Koyanagi M"/>
            <person name="Keeley SD"/>
            <person name="Tatsumi K"/>
            <person name="Tanaka K"/>
            <person name="Motone F"/>
            <person name="Kageyama Y"/>
            <person name="Nozu R"/>
            <person name="Adachi N"/>
            <person name="Nishimura O"/>
            <person name="Nakagawa R"/>
            <person name="Tanegashima C"/>
            <person name="Kiyatake I"/>
            <person name="Matsumoto R"/>
            <person name="Murakumo K"/>
            <person name="Nishida K"/>
            <person name="Terakita A"/>
            <person name="Kuratani S"/>
            <person name="Sato K"/>
            <person name="Hyodo S Kuraku.S."/>
        </authorList>
    </citation>
    <scope>NUCLEOTIDE SEQUENCE [LARGE SCALE GENOMIC DNA]</scope>
</reference>
<proteinExistence type="predicted"/>
<feature type="non-terminal residue" evidence="1">
    <location>
        <position position="170"/>
    </location>
</feature>
<evidence type="ECO:0000313" key="2">
    <source>
        <dbReference type="Proteomes" id="UP000287033"/>
    </source>
</evidence>
<organism evidence="1 2">
    <name type="scientific">Chiloscyllium punctatum</name>
    <name type="common">Brownbanded bambooshark</name>
    <name type="synonym">Hemiscyllium punctatum</name>
    <dbReference type="NCBI Taxonomy" id="137246"/>
    <lineage>
        <taxon>Eukaryota</taxon>
        <taxon>Metazoa</taxon>
        <taxon>Chordata</taxon>
        <taxon>Craniata</taxon>
        <taxon>Vertebrata</taxon>
        <taxon>Chondrichthyes</taxon>
        <taxon>Elasmobranchii</taxon>
        <taxon>Galeomorphii</taxon>
        <taxon>Galeoidea</taxon>
        <taxon>Orectolobiformes</taxon>
        <taxon>Hemiscylliidae</taxon>
        <taxon>Chiloscyllium</taxon>
    </lineage>
</organism>
<sequence length="170" mass="17672">MQDHFGVGGRLHQRAALHQLAAQGQAVGQVAVVADREPAGIELGEQRLHVAQARAAGRGIADVADRGAAGQTIDHLTAGEGVADQAEAAFTVEAAAVERDDAGGFLAAVLQSVQAERGDRGGLGVAEDAEHAAFLAERVAIEIGVVTEIVVPEMFLQFRRAEVEIHLVGM</sequence>
<protein>
    <submittedName>
        <fullName evidence="1">Uncharacterized protein</fullName>
    </submittedName>
</protein>
<gene>
    <name evidence="1" type="ORF">chiPu_0033490</name>
</gene>
<accession>A0A401U2L5</accession>
<dbReference type="Proteomes" id="UP000287033">
    <property type="component" value="Unassembled WGS sequence"/>
</dbReference>
<name>A0A401U2L5_CHIPU</name>
<dbReference type="AntiFam" id="ANF00105">
    <property type="entry name" value="Shadow ORF (opposite purF)"/>
</dbReference>
<dbReference type="AlphaFoldDB" id="A0A401U2L5"/>
<comment type="caution">
    <text evidence="1">The sequence shown here is derived from an EMBL/GenBank/DDBJ whole genome shotgun (WGS) entry which is preliminary data.</text>
</comment>
<dbReference type="EMBL" id="BEZZ01263820">
    <property type="protein sequence ID" value="GCC49131.1"/>
    <property type="molecule type" value="Genomic_DNA"/>
</dbReference>
<keyword evidence="2" id="KW-1185">Reference proteome</keyword>
<evidence type="ECO:0000313" key="1">
    <source>
        <dbReference type="EMBL" id="GCC49131.1"/>
    </source>
</evidence>